<dbReference type="SUPFAM" id="SSF57756">
    <property type="entry name" value="Retrovirus zinc finger-like domains"/>
    <property type="match status" value="1"/>
</dbReference>
<evidence type="ECO:0000259" key="3">
    <source>
        <dbReference type="PROSITE" id="PS50158"/>
    </source>
</evidence>
<feature type="domain" description="CCHC-type" evidence="3">
    <location>
        <begin position="304"/>
        <end position="319"/>
    </location>
</feature>
<feature type="region of interest" description="Disordered" evidence="2">
    <location>
        <begin position="1"/>
        <end position="27"/>
    </location>
</feature>
<reference key="1">
    <citation type="journal article" date="2014" name="PLoS Genet.">
        <title>Signature Gene Expression Reveals Novel Clues to the Molecular Mechanisms of Dimorphic Transition in Penicillium marneffei.</title>
        <authorList>
            <person name="Yang E."/>
            <person name="Wang G."/>
            <person name="Cai J."/>
            <person name="Woo P.C."/>
            <person name="Lau S.K."/>
            <person name="Yuen K.-Y."/>
            <person name="Chow W.-N."/>
            <person name="Lin X."/>
        </authorList>
    </citation>
    <scope>NUCLEOTIDE SEQUENCE [LARGE SCALE GENOMIC DNA]</scope>
    <source>
        <strain>PM1</strain>
    </source>
</reference>
<evidence type="ECO:0000256" key="1">
    <source>
        <dbReference type="PROSITE-ProRule" id="PRU00047"/>
    </source>
</evidence>
<dbReference type="InterPro" id="IPR001878">
    <property type="entry name" value="Znf_CCHC"/>
</dbReference>
<evidence type="ECO:0000313" key="4">
    <source>
        <dbReference type="EMBL" id="KFX41544.1"/>
    </source>
</evidence>
<proteinExistence type="predicted"/>
<keyword evidence="1" id="KW-0863">Zinc-finger</keyword>
<gene>
    <name evidence="4" type="ORF">GQ26_0580420</name>
</gene>
<dbReference type="GO" id="GO:0008270">
    <property type="term" value="F:zinc ion binding"/>
    <property type="evidence" value="ECO:0007669"/>
    <property type="project" value="UniProtKB-KW"/>
</dbReference>
<dbReference type="InterPro" id="IPR036875">
    <property type="entry name" value="Znf_CCHC_sf"/>
</dbReference>
<organism evidence="4">
    <name type="scientific">Talaromyces marneffei PM1</name>
    <dbReference type="NCBI Taxonomy" id="1077442"/>
    <lineage>
        <taxon>Eukaryota</taxon>
        <taxon>Fungi</taxon>
        <taxon>Dikarya</taxon>
        <taxon>Ascomycota</taxon>
        <taxon>Pezizomycotina</taxon>
        <taxon>Eurotiomycetes</taxon>
        <taxon>Eurotiomycetidae</taxon>
        <taxon>Eurotiales</taxon>
        <taxon>Trichocomaceae</taxon>
        <taxon>Talaromyces</taxon>
        <taxon>Talaromyces sect. Talaromyces</taxon>
    </lineage>
</organism>
<protein>
    <submittedName>
        <fullName evidence="4">Nucleic-acid-binding protein from mobile element jockey</fullName>
    </submittedName>
</protein>
<dbReference type="HOGENOM" id="CLU_039092_0_1_1"/>
<dbReference type="GO" id="GO:0003676">
    <property type="term" value="F:nucleic acid binding"/>
    <property type="evidence" value="ECO:0007669"/>
    <property type="project" value="InterPro"/>
</dbReference>
<accession>A0A093UV14</accession>
<dbReference type="AlphaFoldDB" id="A0A093UV14"/>
<reference evidence="4" key="2">
    <citation type="journal article" date="2014" name="PLoS Genet.">
        <title>Signature gene expression reveals novel clues to the molecular mechanisms of dimorphic transition in Penicillium marneffei.</title>
        <authorList>
            <person name="Yang E."/>
            <person name="Wang G."/>
            <person name="Cai J."/>
            <person name="Woo P.C."/>
            <person name="Lau S.K."/>
            <person name="Yuen K.-Y."/>
            <person name="Chow W.-N."/>
            <person name="Lin X."/>
        </authorList>
    </citation>
    <scope>NUCLEOTIDE SEQUENCE</scope>
    <source>
        <strain evidence="4">PM1</strain>
    </source>
</reference>
<feature type="compositionally biased region" description="Polar residues" evidence="2">
    <location>
        <begin position="1"/>
        <end position="19"/>
    </location>
</feature>
<keyword evidence="1" id="KW-0479">Metal-binding</keyword>
<keyword evidence="1" id="KW-0862">Zinc</keyword>
<comment type="caution">
    <text evidence="4">The sequence shown here is derived from an EMBL/GenBank/DDBJ whole genome shotgun (WGS) entry which is preliminary data.</text>
</comment>
<dbReference type="PROSITE" id="PS50158">
    <property type="entry name" value="ZF_CCHC"/>
    <property type="match status" value="1"/>
</dbReference>
<dbReference type="EMBL" id="JPOX01000058">
    <property type="protein sequence ID" value="KFX41544.1"/>
    <property type="molecule type" value="Genomic_DNA"/>
</dbReference>
<name>A0A093UV14_TALMA</name>
<evidence type="ECO:0000256" key="2">
    <source>
        <dbReference type="SAM" id="MobiDB-lite"/>
    </source>
</evidence>
<sequence>MVEEPATTTRSGRVITPSTRAREAAGSDNISAVRTSKKSMTQVELTAVKKAAGLIEEKQNGKDGNRDMLKKIGQYLESTYQEVKGLKEHLREQLDTIANAPVKETYAAALGSQPGHQQDAPLGPSVPSTFANILFCTIDTSRVGEDDKVKAQIANGNEEIRNWRCAAVVKDAKNADRIKVVCRHEDEIQLVKEAAQKLKIPGLRVLRDQLYPVKIDNANRKAVLDADGNILPGAAEALGKENNINIAKISWLSKKDSNKAYRSMVVYVTKGTDAKRLIDGNYFDIVGESAYTRIFEPQMGPAQCFNCQEIGHKAFSCKKTQTCAKYANKGHHHSTCQAVIPKCVPCGGPHESFSKNCRVRLMQSHA</sequence>